<reference evidence="9" key="2">
    <citation type="journal article" date="2019" name="Int. J. Syst. Evol. Microbiol.">
        <title>The Global Catalogue of Microorganisms (GCM) 10K type strain sequencing project: providing services to taxonomists for standard genome sequencing and annotation.</title>
        <authorList>
            <consortium name="The Broad Institute Genomics Platform"/>
            <consortium name="The Broad Institute Genome Sequencing Center for Infectious Disease"/>
            <person name="Wu L."/>
            <person name="Ma J."/>
        </authorList>
    </citation>
    <scope>NUCLEOTIDE SEQUENCE [LARGE SCALE GENOMIC DNA]</scope>
    <source>
        <strain evidence="9">CGMCC 4.5581</strain>
    </source>
</reference>
<comment type="similarity">
    <text evidence="1">Belongs to the glycosyl hydrolase 63 family.</text>
</comment>
<feature type="compositionally biased region" description="Basic and acidic residues" evidence="4">
    <location>
        <begin position="472"/>
        <end position="489"/>
    </location>
</feature>
<evidence type="ECO:0000313" key="9">
    <source>
        <dbReference type="Proteomes" id="UP000648663"/>
    </source>
</evidence>
<dbReference type="PANTHER" id="PTHR10412">
    <property type="entry name" value="MANNOSYL-OLIGOSACCHARIDE GLUCOSIDASE"/>
    <property type="match status" value="1"/>
</dbReference>
<dbReference type="InterPro" id="IPR004888">
    <property type="entry name" value="Glycoside_hydrolase_63"/>
</dbReference>
<name>A0A846LI22_9ACTN</name>
<feature type="domain" description="Mannosylglycerate hydrolase MGH1-like glycoside hydrolase" evidence="5">
    <location>
        <begin position="38"/>
        <end position="440"/>
    </location>
</feature>
<feature type="compositionally biased region" description="Polar residues" evidence="4">
    <location>
        <begin position="511"/>
        <end position="522"/>
    </location>
</feature>
<keyword evidence="9" id="KW-1185">Reference proteome</keyword>
<dbReference type="InterPro" id="IPR012341">
    <property type="entry name" value="6hp_glycosidase-like_sf"/>
</dbReference>
<evidence type="ECO:0000313" key="8">
    <source>
        <dbReference type="Proteomes" id="UP000552836"/>
    </source>
</evidence>
<dbReference type="Proteomes" id="UP000552836">
    <property type="component" value="Unassembled WGS sequence"/>
</dbReference>
<sequence>MTVSQPSAVEIGLMSGRAGYVLRANDRGAFTVASPTLYPHMWSWDAGFVALGIATVSVPRALNELRSLLSGQWATGMIPHILFHEPSDYFPGPERWRTQVAAARPAGVLTSGICQPPIHVIALSRILHDARRKGGADQELAEEFVRETFDSWLAWHQYLATARDPYSYGLVEIHHGWESGMDDSPRWDSPYANVHPQPDMPPFVRADLAHVADPSQRPSDAEYARYLWLVEQKVRARYDDTAYRATGDFVVGDVLVSALLAAASDLLADMGEELGIGGGTAGGVEQSRAIARRFRTGVLRSVSPQTGLARDLDLRTGQWLDVESAAGFAPLLCGGDEALTRRQRDLLLGPRWCGHSRLRWPVVPSVSPASPAFREQTYWRGPQWPVLNWLMAWALNRSGEPEAANQLRLAGLSQLIDCDFAEYYQPVTGETLGSRDQSWTAAIALDFLAARRPAQRRPVRWLTSELPRITPAHRDAHHDAHREAHRDGRPASPTPHAGHLAGHRPPHSRGPATTPQPQQRPS</sequence>
<evidence type="ECO:0000256" key="4">
    <source>
        <dbReference type="SAM" id="MobiDB-lite"/>
    </source>
</evidence>
<dbReference type="SUPFAM" id="SSF48208">
    <property type="entry name" value="Six-hairpin glycosidases"/>
    <property type="match status" value="1"/>
</dbReference>
<dbReference type="EMBL" id="JAAMPA010000001">
    <property type="protein sequence ID" value="NIH65642.1"/>
    <property type="molecule type" value="Genomic_DNA"/>
</dbReference>
<dbReference type="InterPro" id="IPR054491">
    <property type="entry name" value="MGH1-like_GH"/>
</dbReference>
<dbReference type="Proteomes" id="UP000648663">
    <property type="component" value="Unassembled WGS sequence"/>
</dbReference>
<proteinExistence type="inferred from homology"/>
<evidence type="ECO:0000259" key="5">
    <source>
        <dbReference type="Pfam" id="PF22422"/>
    </source>
</evidence>
<reference evidence="6" key="4">
    <citation type="submission" date="2024-05" db="EMBL/GenBank/DDBJ databases">
        <authorList>
            <person name="Sun Q."/>
            <person name="Zhou Y."/>
        </authorList>
    </citation>
    <scope>NUCLEOTIDE SEQUENCE</scope>
    <source>
        <strain evidence="6">CGMCC 4.5581</strain>
    </source>
</reference>
<dbReference type="Pfam" id="PF22422">
    <property type="entry name" value="MGH1-like_GH"/>
    <property type="match status" value="1"/>
</dbReference>
<dbReference type="PANTHER" id="PTHR10412:SF11">
    <property type="entry name" value="MANNOSYL-OLIGOSACCHARIDE GLUCOSIDASE"/>
    <property type="match status" value="1"/>
</dbReference>
<dbReference type="InterPro" id="IPR008928">
    <property type="entry name" value="6-hairpin_glycosidase_sf"/>
</dbReference>
<dbReference type="Gene3D" id="1.50.10.10">
    <property type="match status" value="1"/>
</dbReference>
<evidence type="ECO:0000256" key="2">
    <source>
        <dbReference type="ARBA" id="ARBA00022801"/>
    </source>
</evidence>
<protein>
    <recommendedName>
        <fullName evidence="5">Mannosylglycerate hydrolase MGH1-like glycoside hydrolase domain-containing protein</fullName>
    </recommendedName>
</protein>
<keyword evidence="3" id="KW-0326">Glycosidase</keyword>
<reference evidence="6" key="1">
    <citation type="journal article" date="2014" name="Int. J. Syst. Evol. Microbiol.">
        <title>Complete genome of a new Firmicutes species belonging to the dominant human colonic microbiota ('Ruminococcus bicirculans') reveals two chromosomes and a selective capacity to utilize plant glucans.</title>
        <authorList>
            <consortium name="NISC Comparative Sequencing Program"/>
            <person name="Wegmann U."/>
            <person name="Louis P."/>
            <person name="Goesmann A."/>
            <person name="Henrissat B."/>
            <person name="Duncan S.H."/>
            <person name="Flint H.J."/>
        </authorList>
    </citation>
    <scope>NUCLEOTIDE SEQUENCE</scope>
    <source>
        <strain evidence="6">CGMCC 4.5581</strain>
    </source>
</reference>
<comment type="caution">
    <text evidence="7">The sequence shown here is derived from an EMBL/GenBank/DDBJ whole genome shotgun (WGS) entry which is preliminary data.</text>
</comment>
<evidence type="ECO:0000313" key="7">
    <source>
        <dbReference type="EMBL" id="NIH65642.1"/>
    </source>
</evidence>
<dbReference type="AlphaFoldDB" id="A0A846LI22"/>
<dbReference type="RefSeq" id="WP_166753363.1">
    <property type="nucleotide sequence ID" value="NZ_BAABJU010000007.1"/>
</dbReference>
<feature type="region of interest" description="Disordered" evidence="4">
    <location>
        <begin position="470"/>
        <end position="522"/>
    </location>
</feature>
<dbReference type="GO" id="GO:0004573">
    <property type="term" value="F:Glc3Man9GlcNAc2 oligosaccharide glucosidase activity"/>
    <property type="evidence" value="ECO:0007669"/>
    <property type="project" value="InterPro"/>
</dbReference>
<evidence type="ECO:0000313" key="6">
    <source>
        <dbReference type="EMBL" id="GGL66014.1"/>
    </source>
</evidence>
<accession>A0A846LI22</accession>
<dbReference type="GO" id="GO:0009311">
    <property type="term" value="P:oligosaccharide metabolic process"/>
    <property type="evidence" value="ECO:0007669"/>
    <property type="project" value="InterPro"/>
</dbReference>
<keyword evidence="2" id="KW-0378">Hydrolase</keyword>
<dbReference type="EMBL" id="BMMI01000004">
    <property type="protein sequence ID" value="GGL66014.1"/>
    <property type="molecule type" value="Genomic_DNA"/>
</dbReference>
<organism evidence="7 8">
    <name type="scientific">Modestobacter marinus</name>
    <dbReference type="NCBI Taxonomy" id="477641"/>
    <lineage>
        <taxon>Bacteria</taxon>
        <taxon>Bacillati</taxon>
        <taxon>Actinomycetota</taxon>
        <taxon>Actinomycetes</taxon>
        <taxon>Geodermatophilales</taxon>
        <taxon>Geodermatophilaceae</taxon>
        <taxon>Modestobacter</taxon>
    </lineage>
</organism>
<gene>
    <name evidence="7" type="ORF">FB380_000088</name>
    <name evidence="6" type="ORF">GCM10011589_22780</name>
</gene>
<evidence type="ECO:0000256" key="3">
    <source>
        <dbReference type="ARBA" id="ARBA00023295"/>
    </source>
</evidence>
<reference evidence="7 8" key="3">
    <citation type="submission" date="2020-02" db="EMBL/GenBank/DDBJ databases">
        <title>Sequencing the genomes of 1000 actinobacteria strains.</title>
        <authorList>
            <person name="Klenk H.-P."/>
        </authorList>
    </citation>
    <scope>NUCLEOTIDE SEQUENCE [LARGE SCALE GENOMIC DNA]</scope>
    <source>
        <strain evidence="7 8">DSM 45201</strain>
    </source>
</reference>
<dbReference type="GO" id="GO:0006487">
    <property type="term" value="P:protein N-linked glycosylation"/>
    <property type="evidence" value="ECO:0007669"/>
    <property type="project" value="TreeGrafter"/>
</dbReference>
<evidence type="ECO:0000256" key="1">
    <source>
        <dbReference type="ARBA" id="ARBA00010833"/>
    </source>
</evidence>